<name>W8SQL0_9RHOB</name>
<dbReference type="Proteomes" id="UP000019593">
    <property type="component" value="Chromosome"/>
</dbReference>
<dbReference type="EMBL" id="CP004372">
    <property type="protein sequence ID" value="AHM04825.1"/>
    <property type="molecule type" value="Genomic_DNA"/>
</dbReference>
<feature type="transmembrane region" description="Helical" evidence="1">
    <location>
        <begin position="108"/>
        <end position="131"/>
    </location>
</feature>
<dbReference type="HOGENOM" id="CLU_1453390_0_0_5"/>
<keyword evidence="1" id="KW-0812">Transmembrane</keyword>
<keyword evidence="1" id="KW-0472">Membrane</keyword>
<protein>
    <submittedName>
        <fullName evidence="2">Uncharacterized protein</fullName>
    </submittedName>
</protein>
<evidence type="ECO:0000313" key="3">
    <source>
        <dbReference type="Proteomes" id="UP000019593"/>
    </source>
</evidence>
<proteinExistence type="predicted"/>
<dbReference type="KEGG" id="red:roselon_02504"/>
<reference evidence="2 3" key="1">
    <citation type="submission" date="2013-03" db="EMBL/GenBank/DDBJ databases">
        <authorList>
            <person name="Fiebig A."/>
            <person name="Goeker M."/>
            <person name="Klenk H.-P.P."/>
        </authorList>
    </citation>
    <scope>NUCLEOTIDE SEQUENCE [LARGE SCALE GENOMIC DNA]</scope>
    <source>
        <strain evidence="3">DSM 19469</strain>
    </source>
</reference>
<dbReference type="AlphaFoldDB" id="W8SQL0"/>
<keyword evidence="3" id="KW-1185">Reference proteome</keyword>
<organism evidence="2 3">
    <name type="scientific">Roseicyclus elongatus DSM 19469</name>
    <dbReference type="NCBI Taxonomy" id="1294273"/>
    <lineage>
        <taxon>Bacteria</taxon>
        <taxon>Pseudomonadati</taxon>
        <taxon>Pseudomonadota</taxon>
        <taxon>Alphaproteobacteria</taxon>
        <taxon>Rhodobacterales</taxon>
        <taxon>Roseobacteraceae</taxon>
        <taxon>Roseicyclus</taxon>
    </lineage>
</organism>
<dbReference type="RefSeq" id="WP_025312566.1">
    <property type="nucleotide sequence ID" value="NZ_CP004372.1"/>
</dbReference>
<keyword evidence="1" id="KW-1133">Transmembrane helix</keyword>
<sequence length="186" mass="20163">MASFRFRPAPARPARRVAHDAEGMSLDDGPWLPWSDLVELSFTVQSSRGVSFTTFRFKFSTQEAMLSMTGTPPEQHAFFHDMNRLLRDLAQARPEVEVRLGHVGGARIGMFLVGGAMGLVGLGLLLAASSWEPRAISPARSSWAVSALWRSSSEPALRCPTARAPNRAGSRCPILSVRSTAAPESA</sequence>
<accession>W8SQL0</accession>
<evidence type="ECO:0000256" key="1">
    <source>
        <dbReference type="SAM" id="Phobius"/>
    </source>
</evidence>
<dbReference type="STRING" id="1294273.roselon_02504"/>
<gene>
    <name evidence="2" type="ORF">roselon_02504</name>
</gene>
<evidence type="ECO:0000313" key="2">
    <source>
        <dbReference type="EMBL" id="AHM04825.1"/>
    </source>
</evidence>